<accession>W3XPM9</accession>
<evidence type="ECO:0000313" key="2">
    <source>
        <dbReference type="EMBL" id="ETS87206.1"/>
    </source>
</evidence>
<protein>
    <recommendedName>
        <fullName evidence="4">C2H2-type domain-containing protein</fullName>
    </recommendedName>
</protein>
<dbReference type="PANTHER" id="PTHR35391:SF7">
    <property type="entry name" value="C2H2-TYPE DOMAIN-CONTAINING PROTEIN"/>
    <property type="match status" value="1"/>
</dbReference>
<organism evidence="2 3">
    <name type="scientific">Pestalotiopsis fici (strain W106-1 / CGMCC3.15140)</name>
    <dbReference type="NCBI Taxonomy" id="1229662"/>
    <lineage>
        <taxon>Eukaryota</taxon>
        <taxon>Fungi</taxon>
        <taxon>Dikarya</taxon>
        <taxon>Ascomycota</taxon>
        <taxon>Pezizomycotina</taxon>
        <taxon>Sordariomycetes</taxon>
        <taxon>Xylariomycetidae</taxon>
        <taxon>Amphisphaeriales</taxon>
        <taxon>Sporocadaceae</taxon>
        <taxon>Pestalotiopsis</taxon>
    </lineage>
</organism>
<sequence length="740" mass="83700">MSQEATATTTTTLIARGSELALSSFQECLFRAARLHPREYTLFEDQLARFSIWASDIGVFASGRASIDHRLREVPDVADAVTSLLENVTYGMKECSLVLESITGSQSQTSEDALTDPDPRLVSSVQAVADEISMLYRLSNTIRRASRESHNLKVAKISDAPDNDGNDSESKLREVYCSYIRGQFPSIQDSLCERLASSMIIRRRRILYRRFHYGSGIRTHEIISQPLIQLPQNQRQALAGPGAAKASQPVMGQTPAKSDLQSQAVSATTLSVNAYKNAPAPPVMSTTKSIPLGSHEDLVFPPPPNERIKSRYKALERQRRQLHKEFINSLSGLVSVSERQEQIYQAETELQVNLELDWRECCKAVPELTCPFCLYVLPSLSVGDDKKWKHVTVSLRTTRWTDANHWYRAHVTSDLDAYVCLFDKCDRPEQLYHHSSDWLKHMRSHTLRWRCKAKSHKPQIYPTENEYIEHMREFHPGSFTEPQLRALADANARSIGPMFQACPMCGTEAEGNSLEDHIVGHLRLLALRSLPPHVSQVLDSPDEQEDSTDDRVIQEMLEYKRKVGEVSLRTTGIAPVTSSSSSSSSSYNQNAARVVTDDNIKNNAVDGVQEATAEQTHQTPQPQESTLKLKNPETLPSSNELPTVMDRNMSNSGLKSRNTMPLKARFEWNNIVKHRYEKVDILIKYLDDEFGSKNYRVNDKNRPGIQIWLPNNKKLTEKQIATIHRKYVEAHRKENADDSD</sequence>
<feature type="compositionally biased region" description="Polar residues" evidence="1">
    <location>
        <begin position="612"/>
        <end position="641"/>
    </location>
</feature>
<reference evidence="3" key="1">
    <citation type="journal article" date="2015" name="BMC Genomics">
        <title>Genomic and transcriptomic analysis of the endophytic fungus Pestalotiopsis fici reveals its lifestyle and high potential for synthesis of natural products.</title>
        <authorList>
            <person name="Wang X."/>
            <person name="Zhang X."/>
            <person name="Liu L."/>
            <person name="Xiang M."/>
            <person name="Wang W."/>
            <person name="Sun X."/>
            <person name="Che Y."/>
            <person name="Guo L."/>
            <person name="Liu G."/>
            <person name="Guo L."/>
            <person name="Wang C."/>
            <person name="Yin W.B."/>
            <person name="Stadler M."/>
            <person name="Zhang X."/>
            <person name="Liu X."/>
        </authorList>
    </citation>
    <scope>NUCLEOTIDE SEQUENCE [LARGE SCALE GENOMIC DNA]</scope>
    <source>
        <strain evidence="3">W106-1 / CGMCC3.15140</strain>
    </source>
</reference>
<gene>
    <name evidence="2" type="ORF">PFICI_01034</name>
</gene>
<dbReference type="InParanoid" id="W3XPM9"/>
<dbReference type="GeneID" id="19266047"/>
<keyword evidence="3" id="KW-1185">Reference proteome</keyword>
<evidence type="ECO:0000313" key="3">
    <source>
        <dbReference type="Proteomes" id="UP000030651"/>
    </source>
</evidence>
<dbReference type="PANTHER" id="PTHR35391">
    <property type="entry name" value="C2H2-TYPE DOMAIN-CONTAINING PROTEIN-RELATED"/>
    <property type="match status" value="1"/>
</dbReference>
<dbReference type="OrthoDB" id="20872at2759"/>
<dbReference type="EMBL" id="KI912109">
    <property type="protein sequence ID" value="ETS87206.1"/>
    <property type="molecule type" value="Genomic_DNA"/>
</dbReference>
<name>W3XPM9_PESFW</name>
<dbReference type="STRING" id="1229662.W3XPM9"/>
<dbReference type="OMA" id="TLRWRCK"/>
<dbReference type="AlphaFoldDB" id="W3XPM9"/>
<dbReference type="RefSeq" id="XP_007827806.1">
    <property type="nucleotide sequence ID" value="XM_007829615.1"/>
</dbReference>
<dbReference type="Proteomes" id="UP000030651">
    <property type="component" value="Unassembled WGS sequence"/>
</dbReference>
<evidence type="ECO:0008006" key="4">
    <source>
        <dbReference type="Google" id="ProtNLM"/>
    </source>
</evidence>
<evidence type="ECO:0000256" key="1">
    <source>
        <dbReference type="SAM" id="MobiDB-lite"/>
    </source>
</evidence>
<dbReference type="eggNOG" id="ENOG502SHF7">
    <property type="taxonomic scope" value="Eukaryota"/>
</dbReference>
<dbReference type="KEGG" id="pfy:PFICI_01034"/>
<feature type="region of interest" description="Disordered" evidence="1">
    <location>
        <begin position="611"/>
        <end position="656"/>
    </location>
</feature>
<dbReference type="HOGENOM" id="CLU_015936_0_0_1"/>
<proteinExistence type="predicted"/>